<dbReference type="AlphaFoldDB" id="A0A9N9EEW2"/>
<feature type="non-terminal residue" evidence="1">
    <location>
        <position position="1"/>
    </location>
</feature>
<sequence length="278" mass="31661">SLINHIQTFGTSNSYDKTRQRNTGSRLIGCPFSVCGVKGNNDVWTLSVTDPTHNHDPSDNMSAHPSLLRPNEQERTKLCTQYNENPLISYLNDTWLPFKTQFVSTWIDSYLHLGNTAMSRIKDAHVTLKKYLQVSTVSKISLFALKQIHKQYLKASCAISNNPFEPCNGVFNKYMDLPYAYIIQECLATNQVLSIDDIYHHWWIKEPSMLLSDPIVQQTRGWPVGSQNKSNKTQASTKRNLSAFELEEARLSGRKCEVCKKTSHNSRTCHESSDVTEI</sequence>
<evidence type="ECO:0000313" key="1">
    <source>
        <dbReference type="EMBL" id="CAG8675646.1"/>
    </source>
</evidence>
<dbReference type="EMBL" id="CAJVQA010008690">
    <property type="protein sequence ID" value="CAG8675646.1"/>
    <property type="molecule type" value="Genomic_DNA"/>
</dbReference>
<dbReference type="OrthoDB" id="4327540at2759"/>
<evidence type="ECO:0000313" key="2">
    <source>
        <dbReference type="Proteomes" id="UP000789759"/>
    </source>
</evidence>
<keyword evidence="2" id="KW-1185">Reference proteome</keyword>
<reference evidence="1" key="1">
    <citation type="submission" date="2021-06" db="EMBL/GenBank/DDBJ databases">
        <authorList>
            <person name="Kallberg Y."/>
            <person name="Tangrot J."/>
            <person name="Rosling A."/>
        </authorList>
    </citation>
    <scope>NUCLEOTIDE SEQUENCE</scope>
    <source>
        <strain evidence="1">FL966</strain>
    </source>
</reference>
<gene>
    <name evidence="1" type="ORF">CPELLU_LOCUS10507</name>
</gene>
<dbReference type="Proteomes" id="UP000789759">
    <property type="component" value="Unassembled WGS sequence"/>
</dbReference>
<dbReference type="InterPro" id="IPR052579">
    <property type="entry name" value="Zinc_finger_SWIM"/>
</dbReference>
<dbReference type="PANTHER" id="PTHR31569">
    <property type="entry name" value="SWIM-TYPE DOMAIN-CONTAINING PROTEIN"/>
    <property type="match status" value="1"/>
</dbReference>
<name>A0A9N9EEW2_9GLOM</name>
<dbReference type="PANTHER" id="PTHR31569:SF4">
    <property type="entry name" value="SWIM-TYPE DOMAIN-CONTAINING PROTEIN"/>
    <property type="match status" value="1"/>
</dbReference>
<organism evidence="1 2">
    <name type="scientific">Cetraspora pellucida</name>
    <dbReference type="NCBI Taxonomy" id="1433469"/>
    <lineage>
        <taxon>Eukaryota</taxon>
        <taxon>Fungi</taxon>
        <taxon>Fungi incertae sedis</taxon>
        <taxon>Mucoromycota</taxon>
        <taxon>Glomeromycotina</taxon>
        <taxon>Glomeromycetes</taxon>
        <taxon>Diversisporales</taxon>
        <taxon>Gigasporaceae</taxon>
        <taxon>Cetraspora</taxon>
    </lineage>
</organism>
<proteinExistence type="predicted"/>
<accession>A0A9N9EEW2</accession>
<comment type="caution">
    <text evidence="1">The sequence shown here is derived from an EMBL/GenBank/DDBJ whole genome shotgun (WGS) entry which is preliminary data.</text>
</comment>
<protein>
    <submittedName>
        <fullName evidence="1">22790_t:CDS:1</fullName>
    </submittedName>
</protein>